<keyword evidence="2" id="KW-0472">Membrane</keyword>
<proteinExistence type="predicted"/>
<feature type="transmembrane region" description="Helical" evidence="2">
    <location>
        <begin position="168"/>
        <end position="193"/>
    </location>
</feature>
<name>A0A6A3J0G5_9STRA</name>
<feature type="domain" description="Carboxylesterase type B" evidence="3">
    <location>
        <begin position="24"/>
        <end position="125"/>
    </location>
</feature>
<dbReference type="CDD" id="cd14686">
    <property type="entry name" value="bZIP"/>
    <property type="match status" value="1"/>
</dbReference>
<accession>A0A6A3J0G5</accession>
<protein>
    <recommendedName>
        <fullName evidence="3">Carboxylesterase type B domain-containing protein</fullName>
    </recommendedName>
</protein>
<dbReference type="Gene3D" id="3.40.50.1820">
    <property type="entry name" value="alpha/beta hydrolase"/>
    <property type="match status" value="1"/>
</dbReference>
<feature type="region of interest" description="Disordered" evidence="1">
    <location>
        <begin position="222"/>
        <end position="251"/>
    </location>
</feature>
<feature type="region of interest" description="Disordered" evidence="1">
    <location>
        <begin position="283"/>
        <end position="318"/>
    </location>
</feature>
<reference evidence="4 5" key="1">
    <citation type="submission" date="2018-09" db="EMBL/GenBank/DDBJ databases">
        <title>Genomic investigation of the strawberry pathogen Phytophthora fragariae indicates pathogenicity is determined by transcriptional variation in three key races.</title>
        <authorList>
            <person name="Adams T.M."/>
            <person name="Armitage A.D."/>
            <person name="Sobczyk M.K."/>
            <person name="Bates H.J."/>
            <person name="Dunwell J.M."/>
            <person name="Nellist C.F."/>
            <person name="Harrison R.J."/>
        </authorList>
    </citation>
    <scope>NUCLEOTIDE SEQUENCE [LARGE SCALE GENOMIC DNA]</scope>
    <source>
        <strain evidence="4 5">SCRP249</strain>
    </source>
</reference>
<dbReference type="InterPro" id="IPR002018">
    <property type="entry name" value="CarbesteraseB"/>
</dbReference>
<dbReference type="Proteomes" id="UP000429607">
    <property type="component" value="Unassembled WGS sequence"/>
</dbReference>
<dbReference type="InterPro" id="IPR029058">
    <property type="entry name" value="AB_hydrolase_fold"/>
</dbReference>
<feature type="compositionally biased region" description="Basic and acidic residues" evidence="1">
    <location>
        <begin position="306"/>
        <end position="318"/>
    </location>
</feature>
<sequence>MTNNAARDISRVGSWLFGNYWAETASSPFYTYYWSHAPPGQTAGAYHMSEINYCFDNLYDTDSPWEADDYAIADVMSTYWANFVKNLDPNGGNVTYWPASVASSNTTMHLDVTQEVMEIATADKIEFIKKYFAVLNTVTSPVVKQSLTSNRRYNSHNDVIQCSTIQYFFPWTIAVFSFASICIVHLCSGLIALPHRTYRPSDYPTDPMAAFESSRSRDFITHDQRSNDKRLPALLPPRPPGQQEDATPRGLASVFTRKRESVDTQSELMTAIVPLTQLIAAASSSSSSGATPSPAPPTQKRKRVRLKTERRREQCKNNQARYRDRQRGFVRELEEGAQQLQQEIRRLTVRRYTLCYGVQTKHNVWNVAVEYFRLLRYGFLMPLCGSGADAASPETEIHEQECFFRAAMADDVGVGELKGVDALIEQWRRYSSYFGSLHLQLNRMEQQPLGDMVAVATLGLTITEATLQFVFPHLLAAHHYSVRLLNQRLECSCTVRFTWDDSTGRVTRLDSTIDLLSPLLRVLGSLEDVSHVVGEALITPAYLIGEIYY</sequence>
<dbReference type="Pfam" id="PF00135">
    <property type="entry name" value="COesterase"/>
    <property type="match status" value="1"/>
</dbReference>
<evidence type="ECO:0000313" key="4">
    <source>
        <dbReference type="EMBL" id="KAE8988746.1"/>
    </source>
</evidence>
<dbReference type="SUPFAM" id="SSF53474">
    <property type="entry name" value="alpha/beta-Hydrolases"/>
    <property type="match status" value="1"/>
</dbReference>
<comment type="caution">
    <text evidence="4">The sequence shown here is derived from an EMBL/GenBank/DDBJ whole genome shotgun (WGS) entry which is preliminary data.</text>
</comment>
<evidence type="ECO:0000259" key="3">
    <source>
        <dbReference type="Pfam" id="PF00135"/>
    </source>
</evidence>
<gene>
    <name evidence="4" type="ORF">PR001_g21960</name>
</gene>
<feature type="compositionally biased region" description="Basic and acidic residues" evidence="1">
    <location>
        <begin position="222"/>
        <end position="231"/>
    </location>
</feature>
<dbReference type="AlphaFoldDB" id="A0A6A3J0G5"/>
<evidence type="ECO:0000256" key="1">
    <source>
        <dbReference type="SAM" id="MobiDB-lite"/>
    </source>
</evidence>
<dbReference type="EMBL" id="QXFV01002373">
    <property type="protein sequence ID" value="KAE8988746.1"/>
    <property type="molecule type" value="Genomic_DNA"/>
</dbReference>
<organism evidence="4 5">
    <name type="scientific">Phytophthora rubi</name>
    <dbReference type="NCBI Taxonomy" id="129364"/>
    <lineage>
        <taxon>Eukaryota</taxon>
        <taxon>Sar</taxon>
        <taxon>Stramenopiles</taxon>
        <taxon>Oomycota</taxon>
        <taxon>Peronosporomycetes</taxon>
        <taxon>Peronosporales</taxon>
        <taxon>Peronosporaceae</taxon>
        <taxon>Phytophthora</taxon>
    </lineage>
</organism>
<feature type="compositionally biased region" description="Low complexity" evidence="1">
    <location>
        <begin position="283"/>
        <end position="292"/>
    </location>
</feature>
<keyword evidence="2" id="KW-1133">Transmembrane helix</keyword>
<evidence type="ECO:0000313" key="5">
    <source>
        <dbReference type="Proteomes" id="UP000429607"/>
    </source>
</evidence>
<evidence type="ECO:0000256" key="2">
    <source>
        <dbReference type="SAM" id="Phobius"/>
    </source>
</evidence>
<keyword evidence="2" id="KW-0812">Transmembrane</keyword>